<feature type="region of interest" description="Disordered" evidence="5">
    <location>
        <begin position="180"/>
        <end position="211"/>
    </location>
</feature>
<feature type="transmembrane region" description="Helical" evidence="6">
    <location>
        <begin position="458"/>
        <end position="476"/>
    </location>
</feature>
<proteinExistence type="predicted"/>
<comment type="caution">
    <text evidence="8">The sequence shown here is derived from an EMBL/GenBank/DDBJ whole genome shotgun (WGS) entry which is preliminary data.</text>
</comment>
<dbReference type="SMART" id="SM00184">
    <property type="entry name" value="RING"/>
    <property type="match status" value="1"/>
</dbReference>
<accession>A0AAV2PVU6</accession>
<feature type="transmembrane region" description="Helical" evidence="6">
    <location>
        <begin position="397"/>
        <end position="416"/>
    </location>
</feature>
<evidence type="ECO:0000256" key="3">
    <source>
        <dbReference type="ARBA" id="ARBA00022833"/>
    </source>
</evidence>
<keyword evidence="1" id="KW-0479">Metal-binding</keyword>
<protein>
    <recommendedName>
        <fullName evidence="7">RING-type domain-containing protein</fullName>
    </recommendedName>
</protein>
<keyword evidence="6" id="KW-0812">Transmembrane</keyword>
<feature type="transmembrane region" description="Helical" evidence="6">
    <location>
        <begin position="364"/>
        <end position="385"/>
    </location>
</feature>
<feature type="compositionally biased region" description="Polar residues" evidence="5">
    <location>
        <begin position="138"/>
        <end position="151"/>
    </location>
</feature>
<dbReference type="Gene3D" id="3.30.40.10">
    <property type="entry name" value="Zinc/RING finger domain, C3HC4 (zinc finger)"/>
    <property type="match status" value="1"/>
</dbReference>
<dbReference type="Proteomes" id="UP001497623">
    <property type="component" value="Unassembled WGS sequence"/>
</dbReference>
<evidence type="ECO:0000313" key="9">
    <source>
        <dbReference type="Proteomes" id="UP001497623"/>
    </source>
</evidence>
<feature type="compositionally biased region" description="Polar residues" evidence="5">
    <location>
        <begin position="101"/>
        <end position="120"/>
    </location>
</feature>
<dbReference type="PROSITE" id="PS00518">
    <property type="entry name" value="ZF_RING_1"/>
    <property type="match status" value="1"/>
</dbReference>
<dbReference type="AlphaFoldDB" id="A0AAV2PVU6"/>
<dbReference type="PANTHER" id="PTHR33444:SF2">
    <property type="entry name" value="MARVEL DOMAIN-CONTAINING PROTEIN"/>
    <property type="match status" value="1"/>
</dbReference>
<feature type="transmembrane region" description="Helical" evidence="6">
    <location>
        <begin position="250"/>
        <end position="271"/>
    </location>
</feature>
<feature type="transmembrane region" description="Helical" evidence="6">
    <location>
        <begin position="320"/>
        <end position="344"/>
    </location>
</feature>
<sequence>MTGFRCPICHGRYLTGQCEPVMMPRCGHSLCRPCLFKLISITCPTCKADYNGLYLEQLPTNIGLLDLAKEQNLSTINSDRKSVTSGLSNPAIPSAPPMSAGSRSLNGPLQSSAPPMSAQSRSIIGTFPQSVPSISAKSRSLSGSLQPSASPMSPPSIGFSDYSHNHLLLQAQLLPQYRGNNNNNISNVDESRTVGEQGSSRPTASRYSPARDQILPPVHDEQYPIAVQFKVSNQNFFPKVKPIKDPKYKIIISILFSIFIGFSPCMIIIGSLNWRNCPAQTFIPIWLVVNGITGIIFGIQIATHLIYGRPTRISAMVQDIFWAINIPFQTIWFIMGCVFVYEIFWPNYKLPYDEKYCDFLLYTFSYWFLTISWGFVMVCFIVITIRLIYITGTLKSVILSTPVLVFAMIIVIAGIIERNSCYIYHVPIWLITMGCFLFFVTLHFTIGSKMKWTKYFRIPYGLFFIAWVITGFFWVYTMIVNECKVGSLLYYISIVSVGLCLITMLLIKMYAFYSI</sequence>
<feature type="transmembrane region" description="Helical" evidence="6">
    <location>
        <begin position="488"/>
        <end position="507"/>
    </location>
</feature>
<feature type="non-terminal residue" evidence="8">
    <location>
        <position position="515"/>
    </location>
</feature>
<feature type="domain" description="RING-type" evidence="7">
    <location>
        <begin position="6"/>
        <end position="47"/>
    </location>
</feature>
<organism evidence="8 9">
    <name type="scientific">Meganyctiphanes norvegica</name>
    <name type="common">Northern krill</name>
    <name type="synonym">Thysanopoda norvegica</name>
    <dbReference type="NCBI Taxonomy" id="48144"/>
    <lineage>
        <taxon>Eukaryota</taxon>
        <taxon>Metazoa</taxon>
        <taxon>Ecdysozoa</taxon>
        <taxon>Arthropoda</taxon>
        <taxon>Crustacea</taxon>
        <taxon>Multicrustacea</taxon>
        <taxon>Malacostraca</taxon>
        <taxon>Eumalacostraca</taxon>
        <taxon>Eucarida</taxon>
        <taxon>Euphausiacea</taxon>
        <taxon>Euphausiidae</taxon>
        <taxon>Meganyctiphanes</taxon>
    </lineage>
</organism>
<feature type="transmembrane region" description="Helical" evidence="6">
    <location>
        <begin position="422"/>
        <end position="446"/>
    </location>
</feature>
<keyword evidence="6" id="KW-0472">Membrane</keyword>
<feature type="transmembrane region" description="Helical" evidence="6">
    <location>
        <begin position="283"/>
        <end position="308"/>
    </location>
</feature>
<feature type="region of interest" description="Disordered" evidence="5">
    <location>
        <begin position="79"/>
        <end position="120"/>
    </location>
</feature>
<name>A0AAV2PVU6_MEGNR</name>
<keyword evidence="3" id="KW-0862">Zinc</keyword>
<evidence type="ECO:0000256" key="1">
    <source>
        <dbReference type="ARBA" id="ARBA00022723"/>
    </source>
</evidence>
<evidence type="ECO:0000256" key="2">
    <source>
        <dbReference type="ARBA" id="ARBA00022771"/>
    </source>
</evidence>
<evidence type="ECO:0000256" key="5">
    <source>
        <dbReference type="SAM" id="MobiDB-lite"/>
    </source>
</evidence>
<dbReference type="InterPro" id="IPR001841">
    <property type="entry name" value="Znf_RING"/>
</dbReference>
<dbReference type="PROSITE" id="PS50089">
    <property type="entry name" value="ZF_RING_2"/>
    <property type="match status" value="1"/>
</dbReference>
<evidence type="ECO:0000313" key="8">
    <source>
        <dbReference type="EMBL" id="CAL4066083.1"/>
    </source>
</evidence>
<evidence type="ECO:0000259" key="7">
    <source>
        <dbReference type="PROSITE" id="PS50089"/>
    </source>
</evidence>
<evidence type="ECO:0000256" key="4">
    <source>
        <dbReference type="PROSITE-ProRule" id="PRU00175"/>
    </source>
</evidence>
<dbReference type="InterPro" id="IPR040350">
    <property type="entry name" value="TMEM272"/>
</dbReference>
<feature type="compositionally biased region" description="Polar residues" evidence="5">
    <location>
        <begin position="194"/>
        <end position="206"/>
    </location>
</feature>
<evidence type="ECO:0000256" key="6">
    <source>
        <dbReference type="SAM" id="Phobius"/>
    </source>
</evidence>
<keyword evidence="9" id="KW-1185">Reference proteome</keyword>
<dbReference type="InterPro" id="IPR013083">
    <property type="entry name" value="Znf_RING/FYVE/PHD"/>
</dbReference>
<keyword evidence="6" id="KW-1133">Transmembrane helix</keyword>
<feature type="region of interest" description="Disordered" evidence="5">
    <location>
        <begin position="138"/>
        <end position="157"/>
    </location>
</feature>
<dbReference type="GO" id="GO:0008270">
    <property type="term" value="F:zinc ion binding"/>
    <property type="evidence" value="ECO:0007669"/>
    <property type="project" value="UniProtKB-KW"/>
</dbReference>
<keyword evidence="2 4" id="KW-0863">Zinc-finger</keyword>
<dbReference type="EMBL" id="CAXKWB010002048">
    <property type="protein sequence ID" value="CAL4066083.1"/>
    <property type="molecule type" value="Genomic_DNA"/>
</dbReference>
<reference evidence="8 9" key="1">
    <citation type="submission" date="2024-05" db="EMBL/GenBank/DDBJ databases">
        <authorList>
            <person name="Wallberg A."/>
        </authorList>
    </citation>
    <scope>NUCLEOTIDE SEQUENCE [LARGE SCALE GENOMIC DNA]</scope>
</reference>
<dbReference type="CDD" id="cd16449">
    <property type="entry name" value="RING-HC"/>
    <property type="match status" value="1"/>
</dbReference>
<gene>
    <name evidence="8" type="ORF">MNOR_LOCUS5330</name>
</gene>
<dbReference type="InterPro" id="IPR017907">
    <property type="entry name" value="Znf_RING_CS"/>
</dbReference>
<feature type="compositionally biased region" description="Polar residues" evidence="5">
    <location>
        <begin position="79"/>
        <end position="88"/>
    </location>
</feature>
<dbReference type="SUPFAM" id="SSF57850">
    <property type="entry name" value="RING/U-box"/>
    <property type="match status" value="1"/>
</dbReference>
<dbReference type="PANTHER" id="PTHR33444">
    <property type="entry name" value="SI:DKEY-19B23.12-RELATED"/>
    <property type="match status" value="1"/>
</dbReference>